<keyword evidence="2" id="KW-0813">Transport</keyword>
<dbReference type="InterPro" id="IPR001135">
    <property type="entry name" value="NADH_Q_OxRdtase_suD"/>
</dbReference>
<protein>
    <submittedName>
        <fullName evidence="6">NADH dehydrogenase subunit D</fullName>
    </submittedName>
</protein>
<dbReference type="InterPro" id="IPR014029">
    <property type="entry name" value="NADH_UbQ_OxRdtase_49kDa_CS"/>
</dbReference>
<dbReference type="GO" id="GO:0048038">
    <property type="term" value="F:quinone binding"/>
    <property type="evidence" value="ECO:0007669"/>
    <property type="project" value="InterPro"/>
</dbReference>
<dbReference type="NCBIfam" id="TIGR01962">
    <property type="entry name" value="NuoD"/>
    <property type="match status" value="1"/>
</dbReference>
<dbReference type="GO" id="GO:0051287">
    <property type="term" value="F:NAD binding"/>
    <property type="evidence" value="ECO:0007669"/>
    <property type="project" value="InterPro"/>
</dbReference>
<keyword evidence="3" id="KW-1278">Translocase</keyword>
<organism evidence="6">
    <name type="scientific">freshwater metagenome</name>
    <dbReference type="NCBI Taxonomy" id="449393"/>
    <lineage>
        <taxon>unclassified sequences</taxon>
        <taxon>metagenomes</taxon>
        <taxon>ecological metagenomes</taxon>
    </lineage>
</organism>
<sequence>MTTFIDPYSSSRETTEGTVFSVTGGDWNELVTEIGATKEERIVVNMGPQHPSTHGVLRLVLELEGETVTEVRCGIGYLHTGIEKNIEYRSWTQGVTFVTRMDYLSPLFNETAYCLATEKLLGITNDVPERASAIRVLMMELNRISSHMVALGTGALELGAITPMFFAFRERERVLDIFEMISGLRMNMAYIRPGGVQQDLPEGATQKIRETVKEMRKAFKDNSTLLIGNSIWMKRTVGIGYLDLAGCTTLGITGPVLRSTGLPWDLRKTQPYCGYENYDFDVVTTDTCDVYGRFLIRMNELEQSLRIIEQACDKIDKLAGAPVMVADKKIAWPAQLAMGGDGLGNSLNHIREIMGTSMESLIHHFKLVTEGFRVPAGQVYAAVESPRGELGAQIVSDGGTRPYRMHFREPSFNNLQSTSAMCEGSMVADIIGAVASIDPVMGGVDR</sequence>
<name>A0A094Q8S9_9ZZZZ</name>
<dbReference type="Pfam" id="PF00346">
    <property type="entry name" value="Complex1_49kDa"/>
    <property type="match status" value="1"/>
</dbReference>
<reference evidence="6" key="1">
    <citation type="submission" date="2014-05" db="EMBL/GenBank/DDBJ databases">
        <title>Key roles for freshwater Actinobacteria revealed by deep metagenomic sequencing.</title>
        <authorList>
            <person name="Ghai R."/>
            <person name="Mizuno C.M."/>
            <person name="Picazo A."/>
            <person name="Camacho A."/>
            <person name="Rodriguez-Valera F."/>
        </authorList>
    </citation>
    <scope>NUCLEOTIDE SEQUENCE</scope>
</reference>
<gene>
    <name evidence="6" type="ORF">GM50_1340</name>
</gene>
<dbReference type="EMBL" id="JNSK01000002">
    <property type="protein sequence ID" value="KGA20640.1"/>
    <property type="molecule type" value="Genomic_DNA"/>
</dbReference>
<dbReference type="NCBIfam" id="NF004739">
    <property type="entry name" value="PRK06075.1"/>
    <property type="match status" value="1"/>
</dbReference>
<dbReference type="HAMAP" id="MF_01358">
    <property type="entry name" value="NDH1_NuoD"/>
    <property type="match status" value="1"/>
</dbReference>
<feature type="domain" description="NADH-quinone oxidoreductase subunit D" evidence="5">
    <location>
        <begin position="158"/>
        <end position="446"/>
    </location>
</feature>
<keyword evidence="4" id="KW-0520">NAD</keyword>
<dbReference type="GO" id="GO:0016651">
    <property type="term" value="F:oxidoreductase activity, acting on NAD(P)H"/>
    <property type="evidence" value="ECO:0007669"/>
    <property type="project" value="InterPro"/>
</dbReference>
<evidence type="ECO:0000259" key="5">
    <source>
        <dbReference type="Pfam" id="PF00346"/>
    </source>
</evidence>
<evidence type="ECO:0000256" key="3">
    <source>
        <dbReference type="ARBA" id="ARBA00022967"/>
    </source>
</evidence>
<dbReference type="AlphaFoldDB" id="A0A094Q8S9"/>
<dbReference type="PANTHER" id="PTHR11993">
    <property type="entry name" value="NADH-UBIQUINONE OXIDOREDUCTASE 49 KDA SUBUNIT"/>
    <property type="match status" value="1"/>
</dbReference>
<comment type="similarity">
    <text evidence="1">Belongs to the complex I 49 kDa subunit family.</text>
</comment>
<dbReference type="SUPFAM" id="SSF56762">
    <property type="entry name" value="HydB/Nqo4-like"/>
    <property type="match status" value="1"/>
</dbReference>
<evidence type="ECO:0000313" key="6">
    <source>
        <dbReference type="EMBL" id="KGA20640.1"/>
    </source>
</evidence>
<dbReference type="InterPro" id="IPR029014">
    <property type="entry name" value="NiFe-Hase_large"/>
</dbReference>
<evidence type="ECO:0000256" key="2">
    <source>
        <dbReference type="ARBA" id="ARBA00022448"/>
    </source>
</evidence>
<dbReference type="PROSITE" id="PS00535">
    <property type="entry name" value="COMPLEX1_49K"/>
    <property type="match status" value="1"/>
</dbReference>
<dbReference type="InterPro" id="IPR022885">
    <property type="entry name" value="NDH1_su_D/H"/>
</dbReference>
<evidence type="ECO:0000256" key="4">
    <source>
        <dbReference type="ARBA" id="ARBA00023027"/>
    </source>
</evidence>
<proteinExistence type="inferred from homology"/>
<accession>A0A094Q8S9</accession>
<dbReference type="PANTHER" id="PTHR11993:SF10">
    <property type="entry name" value="NADH DEHYDROGENASE [UBIQUINONE] IRON-SULFUR PROTEIN 2, MITOCHONDRIAL"/>
    <property type="match status" value="1"/>
</dbReference>
<dbReference type="Gene3D" id="1.10.645.10">
    <property type="entry name" value="Cytochrome-c3 Hydrogenase, chain B"/>
    <property type="match status" value="1"/>
</dbReference>
<evidence type="ECO:0000256" key="1">
    <source>
        <dbReference type="ARBA" id="ARBA00005769"/>
    </source>
</evidence>
<comment type="caution">
    <text evidence="6">The sequence shown here is derived from an EMBL/GenBank/DDBJ whole genome shotgun (WGS) entry which is preliminary data.</text>
</comment>